<name>A0A0G0JRH6_9BACT</name>
<reference evidence="3 4" key="1">
    <citation type="journal article" date="2015" name="Nature">
        <title>rRNA introns, odd ribosomes, and small enigmatic genomes across a large radiation of phyla.</title>
        <authorList>
            <person name="Brown C.T."/>
            <person name="Hug L.A."/>
            <person name="Thomas B.C."/>
            <person name="Sharon I."/>
            <person name="Castelle C.J."/>
            <person name="Singh A."/>
            <person name="Wilkins M.J."/>
            <person name="Williams K.H."/>
            <person name="Banfield J.F."/>
        </authorList>
    </citation>
    <scope>NUCLEOTIDE SEQUENCE [LARGE SCALE GENOMIC DNA]</scope>
</reference>
<feature type="coiled-coil region" evidence="1">
    <location>
        <begin position="52"/>
        <end position="79"/>
    </location>
</feature>
<organism evidence="3 4">
    <name type="scientific">Candidatus Nomurabacteria bacterium GW2011_GWA1_37_20</name>
    <dbReference type="NCBI Taxonomy" id="1618729"/>
    <lineage>
        <taxon>Bacteria</taxon>
        <taxon>Candidatus Nomuraibacteriota</taxon>
    </lineage>
</organism>
<dbReference type="AlphaFoldDB" id="A0A0G0JRH6"/>
<evidence type="ECO:0000313" key="3">
    <source>
        <dbReference type="EMBL" id="KKQ30726.1"/>
    </source>
</evidence>
<evidence type="ECO:0000313" key="4">
    <source>
        <dbReference type="Proteomes" id="UP000034701"/>
    </source>
</evidence>
<proteinExistence type="predicted"/>
<feature type="region of interest" description="Disordered" evidence="2">
    <location>
        <begin position="1"/>
        <end position="31"/>
    </location>
</feature>
<keyword evidence="1" id="KW-0175">Coiled coil</keyword>
<protein>
    <submittedName>
        <fullName evidence="3">Uncharacterized protein</fullName>
    </submittedName>
</protein>
<dbReference type="Proteomes" id="UP000034701">
    <property type="component" value="Unassembled WGS sequence"/>
</dbReference>
<gene>
    <name evidence="3" type="ORF">US45_C0046G0005</name>
</gene>
<accession>A0A0G0JRH6</accession>
<dbReference type="EMBL" id="LBTA01000046">
    <property type="protein sequence ID" value="KKQ30726.1"/>
    <property type="molecule type" value="Genomic_DNA"/>
</dbReference>
<evidence type="ECO:0000256" key="1">
    <source>
        <dbReference type="SAM" id="Coils"/>
    </source>
</evidence>
<sequence>MEKQPKFLKDFTKKYSQKERDETAQSIRAKRSESFQRKKEIGNREEVLEGSIFTHKVSLEKQEKEIQRLRAEIDDLNKNFPQRLLNYFKLKQVRADLDVASQKKDKAVTGVRKNEEEKDRVKRSKERIPEGFESASRILEDFYTSQKHT</sequence>
<comment type="caution">
    <text evidence="3">The sequence shown here is derived from an EMBL/GenBank/DDBJ whole genome shotgun (WGS) entry which is preliminary data.</text>
</comment>
<evidence type="ECO:0000256" key="2">
    <source>
        <dbReference type="SAM" id="MobiDB-lite"/>
    </source>
</evidence>
<feature type="compositionally biased region" description="Basic and acidic residues" evidence="2">
    <location>
        <begin position="1"/>
        <end position="23"/>
    </location>
</feature>
<feature type="region of interest" description="Disordered" evidence="2">
    <location>
        <begin position="107"/>
        <end position="129"/>
    </location>
</feature>